<organism evidence="1">
    <name type="scientific">Arundo donax</name>
    <name type="common">Giant reed</name>
    <name type="synonym">Donax arundinaceus</name>
    <dbReference type="NCBI Taxonomy" id="35708"/>
    <lineage>
        <taxon>Eukaryota</taxon>
        <taxon>Viridiplantae</taxon>
        <taxon>Streptophyta</taxon>
        <taxon>Embryophyta</taxon>
        <taxon>Tracheophyta</taxon>
        <taxon>Spermatophyta</taxon>
        <taxon>Magnoliopsida</taxon>
        <taxon>Liliopsida</taxon>
        <taxon>Poales</taxon>
        <taxon>Poaceae</taxon>
        <taxon>PACMAD clade</taxon>
        <taxon>Arundinoideae</taxon>
        <taxon>Arundineae</taxon>
        <taxon>Arundo</taxon>
    </lineage>
</organism>
<evidence type="ECO:0000313" key="1">
    <source>
        <dbReference type="EMBL" id="JAD17790.1"/>
    </source>
</evidence>
<proteinExistence type="predicted"/>
<sequence>MSVSNLCDDIIVVGLVYDILQVGHESICCVAIRHIVVEHSFSSHHQLHFQKAFPVLLITYTVIRSC</sequence>
<reference evidence="1" key="1">
    <citation type="submission" date="2014-09" db="EMBL/GenBank/DDBJ databases">
        <authorList>
            <person name="Magalhaes I.L.F."/>
            <person name="Oliveira U."/>
            <person name="Santos F.R."/>
            <person name="Vidigal T.H.D.A."/>
            <person name="Brescovit A.D."/>
            <person name="Santos A.J."/>
        </authorList>
    </citation>
    <scope>NUCLEOTIDE SEQUENCE</scope>
    <source>
        <tissue evidence="1">Shoot tissue taken approximately 20 cm above the soil surface</tissue>
    </source>
</reference>
<accession>A0A0A8XYP9</accession>
<reference evidence="1" key="2">
    <citation type="journal article" date="2015" name="Data Brief">
        <title>Shoot transcriptome of the giant reed, Arundo donax.</title>
        <authorList>
            <person name="Barrero R.A."/>
            <person name="Guerrero F.D."/>
            <person name="Moolhuijzen P."/>
            <person name="Goolsby J.A."/>
            <person name="Tidwell J."/>
            <person name="Bellgard S.E."/>
            <person name="Bellgard M.I."/>
        </authorList>
    </citation>
    <scope>NUCLEOTIDE SEQUENCE</scope>
    <source>
        <tissue evidence="1">Shoot tissue taken approximately 20 cm above the soil surface</tissue>
    </source>
</reference>
<name>A0A0A8XYP9_ARUDO</name>
<dbReference type="EMBL" id="GBRH01280105">
    <property type="protein sequence ID" value="JAD17790.1"/>
    <property type="molecule type" value="Transcribed_RNA"/>
</dbReference>
<dbReference type="AlphaFoldDB" id="A0A0A8XYP9"/>
<protein>
    <submittedName>
        <fullName evidence="1">Uncharacterized protein</fullName>
    </submittedName>
</protein>